<keyword evidence="3" id="KW-1185">Reference proteome</keyword>
<protein>
    <recommendedName>
        <fullName evidence="4">ABC transporter permease</fullName>
    </recommendedName>
</protein>
<keyword evidence="1" id="KW-1133">Transmembrane helix</keyword>
<dbReference type="EMBL" id="SMLB01000010">
    <property type="protein sequence ID" value="TDD70244.1"/>
    <property type="molecule type" value="Genomic_DNA"/>
</dbReference>
<dbReference type="AlphaFoldDB" id="A0A4R5AH32"/>
<name>A0A4R5AH32_9ACTN</name>
<dbReference type="OrthoDB" id="5188656at2"/>
<feature type="transmembrane region" description="Helical" evidence="1">
    <location>
        <begin position="233"/>
        <end position="254"/>
    </location>
</feature>
<feature type="transmembrane region" description="Helical" evidence="1">
    <location>
        <begin position="99"/>
        <end position="124"/>
    </location>
</feature>
<comment type="caution">
    <text evidence="2">The sequence shown here is derived from an EMBL/GenBank/DDBJ whole genome shotgun (WGS) entry which is preliminary data.</text>
</comment>
<feature type="transmembrane region" description="Helical" evidence="1">
    <location>
        <begin position="60"/>
        <end position="78"/>
    </location>
</feature>
<feature type="transmembrane region" description="Helical" evidence="1">
    <location>
        <begin position="172"/>
        <end position="195"/>
    </location>
</feature>
<organism evidence="2 3">
    <name type="scientific">Jiangella aurantiaca</name>
    <dbReference type="NCBI Taxonomy" id="2530373"/>
    <lineage>
        <taxon>Bacteria</taxon>
        <taxon>Bacillati</taxon>
        <taxon>Actinomycetota</taxon>
        <taxon>Actinomycetes</taxon>
        <taxon>Jiangellales</taxon>
        <taxon>Jiangellaceae</taxon>
        <taxon>Jiangella</taxon>
    </lineage>
</organism>
<dbReference type="RefSeq" id="WP_132103054.1">
    <property type="nucleotide sequence ID" value="NZ_SMLB01000010.1"/>
</dbReference>
<gene>
    <name evidence="2" type="ORF">E1262_10385</name>
</gene>
<evidence type="ECO:0000313" key="2">
    <source>
        <dbReference type="EMBL" id="TDD70244.1"/>
    </source>
</evidence>
<dbReference type="Pfam" id="PF12730">
    <property type="entry name" value="ABC2_membrane_4"/>
    <property type="match status" value="1"/>
</dbReference>
<dbReference type="PANTHER" id="PTHR37305">
    <property type="entry name" value="INTEGRAL MEMBRANE PROTEIN-RELATED"/>
    <property type="match status" value="1"/>
</dbReference>
<evidence type="ECO:0000313" key="3">
    <source>
        <dbReference type="Proteomes" id="UP000295217"/>
    </source>
</evidence>
<feature type="transmembrane region" description="Helical" evidence="1">
    <location>
        <begin position="144"/>
        <end position="165"/>
    </location>
</feature>
<dbReference type="Proteomes" id="UP000295217">
    <property type="component" value="Unassembled WGS sequence"/>
</dbReference>
<reference evidence="2 3" key="1">
    <citation type="submission" date="2019-02" db="EMBL/GenBank/DDBJ databases">
        <title>Draft genome sequences of novel Actinobacteria.</title>
        <authorList>
            <person name="Sahin N."/>
            <person name="Ay H."/>
            <person name="Saygin H."/>
        </authorList>
    </citation>
    <scope>NUCLEOTIDE SEQUENCE [LARGE SCALE GENOMIC DNA]</scope>
    <source>
        <strain evidence="2 3">8K307</strain>
    </source>
</reference>
<accession>A0A4R5AH32</accession>
<sequence>MSSALRFEWVRLRTLRSTYWLIGLGLLLTAAIAFGVSFATRNDIVTAEDAGIIVTGGAELAPFLAIFLAIIGIFATGHEYRHGTIQPTLTAIPQRSQLLLAKVLMVALTAAVIAVVSMAINIGIGSLYWGSGPDLGAEPLNEVLPGYVVFVVLYAVLGAALGQLFRGVPSALVILLVTPLIVETLIAALSLWSALDWLQPALKFLPFSAGGRLIATTPYEASGGPEFDFFDRWASGGVFAAFVAIILVVAWSLFKKRDA</sequence>
<proteinExistence type="predicted"/>
<evidence type="ECO:0008006" key="4">
    <source>
        <dbReference type="Google" id="ProtNLM"/>
    </source>
</evidence>
<feature type="transmembrane region" description="Helical" evidence="1">
    <location>
        <begin position="20"/>
        <end position="40"/>
    </location>
</feature>
<keyword evidence="1" id="KW-0812">Transmembrane</keyword>
<dbReference type="PANTHER" id="PTHR37305:SF1">
    <property type="entry name" value="MEMBRANE PROTEIN"/>
    <property type="match status" value="1"/>
</dbReference>
<keyword evidence="1" id="KW-0472">Membrane</keyword>
<evidence type="ECO:0000256" key="1">
    <source>
        <dbReference type="SAM" id="Phobius"/>
    </source>
</evidence>